<name>A0A0G3WHL8_9BACT</name>
<dbReference type="HAMAP" id="MF_01498">
    <property type="entry name" value="RadA_bact"/>
    <property type="match status" value="1"/>
</dbReference>
<dbReference type="Proteomes" id="UP000035337">
    <property type="component" value="Chromosome"/>
</dbReference>
<keyword evidence="16" id="KW-1185">Reference proteome</keyword>
<dbReference type="SUPFAM" id="SSF54211">
    <property type="entry name" value="Ribosomal protein S5 domain 2-like"/>
    <property type="match status" value="1"/>
</dbReference>
<keyword evidence="3 11" id="KW-0227">DNA damage</keyword>
<dbReference type="SMART" id="SM00382">
    <property type="entry name" value="AAA"/>
    <property type="match status" value="1"/>
</dbReference>
<dbReference type="PROSITE" id="PS50162">
    <property type="entry name" value="RECA_2"/>
    <property type="match status" value="1"/>
</dbReference>
<evidence type="ECO:0000256" key="9">
    <source>
        <dbReference type="ARBA" id="ARBA00023125"/>
    </source>
</evidence>
<proteinExistence type="inferred from homology"/>
<dbReference type="InterPro" id="IPR014721">
    <property type="entry name" value="Ribsml_uS5_D2-typ_fold_subgr"/>
</dbReference>
<evidence type="ECO:0000313" key="15">
    <source>
        <dbReference type="EMBL" id="AKL97400.1"/>
    </source>
</evidence>
<evidence type="ECO:0000256" key="3">
    <source>
        <dbReference type="ARBA" id="ARBA00022763"/>
    </source>
</evidence>
<evidence type="ECO:0000256" key="7">
    <source>
        <dbReference type="ARBA" id="ARBA00022840"/>
    </source>
</evidence>
<dbReference type="GO" id="GO:0003684">
    <property type="term" value="F:damaged DNA binding"/>
    <property type="evidence" value="ECO:0007669"/>
    <property type="project" value="InterPro"/>
</dbReference>
<feature type="binding site" evidence="11">
    <location>
        <begin position="100"/>
        <end position="107"/>
    </location>
    <ligand>
        <name>ATP</name>
        <dbReference type="ChEBI" id="CHEBI:30616"/>
    </ligand>
</feature>
<keyword evidence="2 11" id="KW-0547">Nucleotide-binding</keyword>
<dbReference type="Gene3D" id="3.40.50.300">
    <property type="entry name" value="P-loop containing nucleotide triphosphate hydrolases"/>
    <property type="match status" value="1"/>
</dbReference>
<dbReference type="STRING" id="1408281.Epro_0021"/>
<keyword evidence="1 11" id="KW-0479">Metal-binding</keyword>
<dbReference type="GO" id="GO:0000725">
    <property type="term" value="P:recombinational repair"/>
    <property type="evidence" value="ECO:0007669"/>
    <property type="project" value="UniProtKB-UniRule"/>
</dbReference>
<dbReference type="PANTHER" id="PTHR32472">
    <property type="entry name" value="DNA REPAIR PROTEIN RADA"/>
    <property type="match status" value="1"/>
</dbReference>
<feature type="region of interest" description="Lon-protease-like" evidence="11">
    <location>
        <begin position="355"/>
        <end position="459"/>
    </location>
</feature>
<dbReference type="InterPro" id="IPR027417">
    <property type="entry name" value="P-loop_NTPase"/>
</dbReference>
<reference evidence="15 16" key="1">
    <citation type="submission" date="2014-09" db="EMBL/GenBank/DDBJ databases">
        <title>Complete genome sequence of Endomicrobium proavitum.</title>
        <authorList>
            <person name="Zheng H."/>
        </authorList>
    </citation>
    <scope>NUCLEOTIDE SEQUENCE [LARGE SCALE GENOMIC DNA]</scope>
    <source>
        <strain evidence="15 16">Rsa215</strain>
    </source>
</reference>
<comment type="function">
    <text evidence="11">Plays a role in repairing double-strand DNA breaks, probably involving stabilizing or processing branched DNA or blocked replication forks.</text>
</comment>
<evidence type="ECO:0000256" key="1">
    <source>
        <dbReference type="ARBA" id="ARBA00022723"/>
    </source>
</evidence>
<evidence type="ECO:0000256" key="2">
    <source>
        <dbReference type="ARBA" id="ARBA00022741"/>
    </source>
</evidence>
<keyword evidence="10 11" id="KW-0234">DNA repair</keyword>
<dbReference type="InterPro" id="IPR020568">
    <property type="entry name" value="Ribosomal_Su5_D2-typ_SF"/>
</dbReference>
<dbReference type="AlphaFoldDB" id="A0A0G3WHL8"/>
<evidence type="ECO:0000259" key="14">
    <source>
        <dbReference type="PROSITE" id="PS50162"/>
    </source>
</evidence>
<dbReference type="RefSeq" id="WP_052569492.1">
    <property type="nucleotide sequence ID" value="NZ_CP009498.1"/>
</dbReference>
<dbReference type="CDD" id="cd01121">
    <property type="entry name" value="RadA_SMS_N"/>
    <property type="match status" value="1"/>
</dbReference>
<dbReference type="SUPFAM" id="SSF52540">
    <property type="entry name" value="P-loop containing nucleoside triphosphate hydrolases"/>
    <property type="match status" value="1"/>
</dbReference>
<gene>
    <name evidence="11 15" type="primary">radA</name>
    <name evidence="15" type="ORF">Epro_0021</name>
</gene>
<accession>A0A0G3WHL8</accession>
<dbReference type="Pfam" id="PF13541">
    <property type="entry name" value="ChlI"/>
    <property type="match status" value="1"/>
</dbReference>
<dbReference type="Pfam" id="PF18073">
    <property type="entry name" value="Zn_ribbon_LapB"/>
    <property type="match status" value="1"/>
</dbReference>
<dbReference type="FunFam" id="3.40.50.300:FF:000050">
    <property type="entry name" value="DNA repair protein RadA"/>
    <property type="match status" value="1"/>
</dbReference>
<dbReference type="PANTHER" id="PTHR32472:SF10">
    <property type="entry name" value="DNA REPAIR PROTEIN RADA-LIKE PROTEIN"/>
    <property type="match status" value="1"/>
</dbReference>
<keyword evidence="6 13" id="KW-0862">Zinc</keyword>
<evidence type="ECO:0000256" key="6">
    <source>
        <dbReference type="ARBA" id="ARBA00022833"/>
    </source>
</evidence>
<feature type="short sequence motif" description="RadA KNRFG motif" evidence="11">
    <location>
        <begin position="256"/>
        <end position="260"/>
    </location>
</feature>
<evidence type="ECO:0000256" key="11">
    <source>
        <dbReference type="HAMAP-Rule" id="MF_01498"/>
    </source>
</evidence>
<keyword evidence="5" id="KW-0378">Hydrolase</keyword>
<dbReference type="InterPro" id="IPR041166">
    <property type="entry name" value="Rubredoxin_2"/>
</dbReference>
<dbReference type="GO" id="GO:0016787">
    <property type="term" value="F:hydrolase activity"/>
    <property type="evidence" value="ECO:0007669"/>
    <property type="project" value="UniProtKB-KW"/>
</dbReference>
<dbReference type="InterPro" id="IPR020588">
    <property type="entry name" value="RecA_ATP-bd"/>
</dbReference>
<keyword evidence="9 11" id="KW-0238">DNA-binding</keyword>
<evidence type="ECO:0000256" key="5">
    <source>
        <dbReference type="ARBA" id="ARBA00022801"/>
    </source>
</evidence>
<organism evidence="15 16">
    <name type="scientific">Endomicrobium proavitum</name>
    <dbReference type="NCBI Taxonomy" id="1408281"/>
    <lineage>
        <taxon>Bacteria</taxon>
        <taxon>Pseudomonadati</taxon>
        <taxon>Elusimicrobiota</taxon>
        <taxon>Endomicrobiia</taxon>
        <taxon>Endomicrobiales</taxon>
        <taxon>Endomicrobiaceae</taxon>
        <taxon>Endomicrobium</taxon>
    </lineage>
</organism>
<evidence type="ECO:0000256" key="12">
    <source>
        <dbReference type="NCBIfam" id="TIGR00416"/>
    </source>
</evidence>
<protein>
    <recommendedName>
        <fullName evidence="11 12">DNA repair protein RadA</fullName>
    </recommendedName>
</protein>
<dbReference type="NCBIfam" id="TIGR00416">
    <property type="entry name" value="sms"/>
    <property type="match status" value="1"/>
</dbReference>
<evidence type="ECO:0000256" key="4">
    <source>
        <dbReference type="ARBA" id="ARBA00022771"/>
    </source>
</evidence>
<dbReference type="KEGG" id="epo:Epro_0021"/>
<comment type="domain">
    <text evidence="11">The middle region has homology to RecA with ATPase motifs including the RadA KNRFG motif, while the C-terminus is homologous to Lon protease.</text>
</comment>
<dbReference type="OrthoDB" id="9803906at2"/>
<dbReference type="Pfam" id="PF13481">
    <property type="entry name" value="AAA_25"/>
    <property type="match status" value="1"/>
</dbReference>
<evidence type="ECO:0000313" key="16">
    <source>
        <dbReference type="Proteomes" id="UP000035337"/>
    </source>
</evidence>
<dbReference type="GO" id="GO:0005829">
    <property type="term" value="C:cytosol"/>
    <property type="evidence" value="ECO:0007669"/>
    <property type="project" value="TreeGrafter"/>
</dbReference>
<evidence type="ECO:0000256" key="10">
    <source>
        <dbReference type="ARBA" id="ARBA00023204"/>
    </source>
</evidence>
<dbReference type="EMBL" id="CP009498">
    <property type="protein sequence ID" value="AKL97400.1"/>
    <property type="molecule type" value="Genomic_DNA"/>
</dbReference>
<dbReference type="InterPro" id="IPR003593">
    <property type="entry name" value="AAA+_ATPase"/>
</dbReference>
<keyword evidence="4 13" id="KW-0863">Zinc-finger</keyword>
<dbReference type="PATRIC" id="fig|1408281.3.peg.21"/>
<dbReference type="GO" id="GO:0008270">
    <property type="term" value="F:zinc ion binding"/>
    <property type="evidence" value="ECO:0007669"/>
    <property type="project" value="UniProtKB-KW"/>
</dbReference>
<comment type="function">
    <text evidence="13">DNA-dependent ATPase involved in processing of recombination intermediates, plays a role in repairing DNA breaks. Stimulates the branch migration of RecA-mediated strand transfer reactions, allowing the 3' invading strand to extend heteroduplex DNA faster. Binds ssDNA in the presence of ADP but not other nucleotides, has ATPase activity that is stimulated by ssDNA and various branched DNA structures, but inhibited by SSB. Does not have RecA's homology-searching function.</text>
</comment>
<evidence type="ECO:0000256" key="8">
    <source>
        <dbReference type="ARBA" id="ARBA00023016"/>
    </source>
</evidence>
<dbReference type="Gene3D" id="3.30.230.10">
    <property type="match status" value="1"/>
</dbReference>
<comment type="similarity">
    <text evidence="11 13">Belongs to the RecA family. RadA subfamily.</text>
</comment>
<dbReference type="PRINTS" id="PR01874">
    <property type="entry name" value="DNAREPAIRADA"/>
</dbReference>
<feature type="domain" description="RecA family profile 1" evidence="14">
    <location>
        <begin position="71"/>
        <end position="219"/>
    </location>
</feature>
<keyword evidence="8 11" id="KW-0346">Stress response</keyword>
<sequence length="459" mass="49585">MKNKKTKVTYLCQQCGYEAAQWLGKCPSCGAWNSFTEEKFSAPAKGQAVASRQLTGFSSEVVKLKDIASGDFKRYATNIKEFDNMIGGGVVPGSLILLGGAPGIGKSTLMLHVANALSSSGTVLYISGEESLAQVKARAERLNVKKDNIFLASETNLQNIVDAINKIEPKFLVVDSIQTTYHPELSSAPGTVGQVRETAAEFLRIAKSKNITVFLLGHVTKEGDLAGPRVLEHIVDTVLYFENERQHTYRILRSYKNRFGPTSEIGIFEMGQTGLSEVSNPSLIFLGERASGVPGNIVTVSVEGTRPILLEVQALSARTNFQIPRRMVAGYDTNRITILIAVLENRLNLPLEMQDIFVNVAGGVKIKETSLDLAAAGAIVSAHAGFICPKDLVAFGEVGLAGEVRSVAFCAERLAEAEKLGFKKAIVPKGNLKNLSYKGKIEIFGADSADAAIKFLRNQ</sequence>
<dbReference type="GO" id="GO:0005524">
    <property type="term" value="F:ATP binding"/>
    <property type="evidence" value="ECO:0007669"/>
    <property type="project" value="UniProtKB-UniRule"/>
</dbReference>
<dbReference type="GO" id="GO:0140664">
    <property type="term" value="F:ATP-dependent DNA damage sensor activity"/>
    <property type="evidence" value="ECO:0007669"/>
    <property type="project" value="InterPro"/>
</dbReference>
<evidence type="ECO:0000256" key="13">
    <source>
        <dbReference type="RuleBase" id="RU003555"/>
    </source>
</evidence>
<keyword evidence="7 11" id="KW-0067">ATP-binding</keyword>
<dbReference type="InterPro" id="IPR004504">
    <property type="entry name" value="DNA_repair_RadA"/>
</dbReference>